<evidence type="ECO:0000256" key="2">
    <source>
        <dbReference type="ARBA" id="ARBA00022670"/>
    </source>
</evidence>
<dbReference type="Proteomes" id="UP000621455">
    <property type="component" value="Unassembled WGS sequence"/>
</dbReference>
<proteinExistence type="predicted"/>
<dbReference type="EMBL" id="WHJG01000069">
    <property type="protein sequence ID" value="NHZ83946.1"/>
    <property type="molecule type" value="Genomic_DNA"/>
</dbReference>
<keyword evidence="3" id="KW-0378">Hydrolase</keyword>
<evidence type="ECO:0000259" key="4">
    <source>
        <dbReference type="Pfam" id="PF04586"/>
    </source>
</evidence>
<accession>A0ABX0NJA3</accession>
<keyword evidence="6" id="KW-1185">Reference proteome</keyword>
<dbReference type="NCBIfam" id="TIGR01543">
    <property type="entry name" value="proheadase_HK97"/>
    <property type="match status" value="1"/>
</dbReference>
<evidence type="ECO:0000313" key="6">
    <source>
        <dbReference type="Proteomes" id="UP000621455"/>
    </source>
</evidence>
<dbReference type="InterPro" id="IPR054613">
    <property type="entry name" value="Peptidase_S78_dom"/>
</dbReference>
<comment type="caution">
    <text evidence="5">The sequence shown here is derived from an EMBL/GenBank/DDBJ whole genome shotgun (WGS) entry which is preliminary data.</text>
</comment>
<dbReference type="InterPro" id="IPR006433">
    <property type="entry name" value="Prohead_protease"/>
</dbReference>
<dbReference type="Pfam" id="PF04586">
    <property type="entry name" value="Peptidase_S78"/>
    <property type="match status" value="1"/>
</dbReference>
<dbReference type="RefSeq" id="WP_167094113.1">
    <property type="nucleotide sequence ID" value="NZ_WHJG01000069.1"/>
</dbReference>
<protein>
    <submittedName>
        <fullName evidence="5">HK97 family phage prohead protease</fullName>
    </submittedName>
</protein>
<dbReference type="GO" id="GO:0006508">
    <property type="term" value="P:proteolysis"/>
    <property type="evidence" value="ECO:0007669"/>
    <property type="project" value="UniProtKB-KW"/>
</dbReference>
<name>A0ABX0NJA3_9BURK</name>
<keyword evidence="2 5" id="KW-0645">Protease</keyword>
<sequence>MTSNTFEIRSGGDLRAVSPNKLSGYAAVFNKLSHDLGGFVEQIRAGAFTKSLRENAPVRALYEHDDQRILGSTRSGTLKLSEDAKGLRFELDLPATTYAQDLAVLVERGDIAGMSFGFVVPSGGDNWEVRSGVLTRDLIDIRLSEITVTANPAYPDTEVAKRSMNTYLLNEYLDTPSMWIQTCG</sequence>
<feature type="domain" description="Prohead serine protease" evidence="4">
    <location>
        <begin position="21"/>
        <end position="167"/>
    </location>
</feature>
<gene>
    <name evidence="5" type="ORF">F2P44_32455</name>
</gene>
<evidence type="ECO:0000256" key="1">
    <source>
        <dbReference type="ARBA" id="ARBA00022612"/>
    </source>
</evidence>
<organism evidence="5 6">
    <name type="scientific">Massilia frigida</name>
    <dbReference type="NCBI Taxonomy" id="2609281"/>
    <lineage>
        <taxon>Bacteria</taxon>
        <taxon>Pseudomonadati</taxon>
        <taxon>Pseudomonadota</taxon>
        <taxon>Betaproteobacteria</taxon>
        <taxon>Burkholderiales</taxon>
        <taxon>Oxalobacteraceae</taxon>
        <taxon>Telluria group</taxon>
        <taxon>Massilia</taxon>
    </lineage>
</organism>
<keyword evidence="1" id="KW-1188">Viral release from host cell</keyword>
<evidence type="ECO:0000256" key="3">
    <source>
        <dbReference type="ARBA" id="ARBA00022801"/>
    </source>
</evidence>
<evidence type="ECO:0000313" key="5">
    <source>
        <dbReference type="EMBL" id="NHZ83946.1"/>
    </source>
</evidence>
<dbReference type="GO" id="GO:0008233">
    <property type="term" value="F:peptidase activity"/>
    <property type="evidence" value="ECO:0007669"/>
    <property type="project" value="UniProtKB-KW"/>
</dbReference>
<reference evidence="5 6" key="1">
    <citation type="submission" date="2019-10" db="EMBL/GenBank/DDBJ databases">
        <title>Taxonomy of Antarctic Massilia spp.: description of Massilia rubra sp. nov., Massilia aquatica sp. nov., Massilia mucilaginosa sp. nov., Massilia frigida sp. nov. isolated from streams, lakes and regoliths.</title>
        <authorList>
            <person name="Holochova P."/>
            <person name="Sedlacek I."/>
            <person name="Kralova S."/>
            <person name="Maslanova I."/>
            <person name="Busse H.-J."/>
            <person name="Stankova E."/>
            <person name="Vrbovska V."/>
            <person name="Kovarovic V."/>
            <person name="Bartak M."/>
            <person name="Svec P."/>
            <person name="Pantucek R."/>
        </authorList>
    </citation>
    <scope>NUCLEOTIDE SEQUENCE [LARGE SCALE GENOMIC DNA]</scope>
    <source>
        <strain evidence="5 6">CCM 8695</strain>
    </source>
</reference>